<proteinExistence type="predicted"/>
<dbReference type="AlphaFoldDB" id="A0AAF1BJL5"/>
<organism evidence="2 3">
    <name type="scientific">Vanrija pseudolonga</name>
    <dbReference type="NCBI Taxonomy" id="143232"/>
    <lineage>
        <taxon>Eukaryota</taxon>
        <taxon>Fungi</taxon>
        <taxon>Dikarya</taxon>
        <taxon>Basidiomycota</taxon>
        <taxon>Agaricomycotina</taxon>
        <taxon>Tremellomycetes</taxon>
        <taxon>Trichosporonales</taxon>
        <taxon>Trichosporonaceae</taxon>
        <taxon>Vanrija</taxon>
    </lineage>
</organism>
<evidence type="ECO:0000256" key="1">
    <source>
        <dbReference type="ARBA" id="ARBA00023002"/>
    </source>
</evidence>
<dbReference type="Proteomes" id="UP000827549">
    <property type="component" value="Chromosome 2"/>
</dbReference>
<keyword evidence="3" id="KW-1185">Reference proteome</keyword>
<gene>
    <name evidence="2" type="primary">YKL107W</name>
    <name evidence="2" type="ORF">LOC62_02G003511</name>
</gene>
<evidence type="ECO:0000313" key="2">
    <source>
        <dbReference type="EMBL" id="WOO79995.1"/>
    </source>
</evidence>
<dbReference type="GeneID" id="87806753"/>
<dbReference type="RefSeq" id="XP_062626027.1">
    <property type="nucleotide sequence ID" value="XM_062770043.1"/>
</dbReference>
<dbReference type="GO" id="GO:0016491">
    <property type="term" value="F:oxidoreductase activity"/>
    <property type="evidence" value="ECO:0007669"/>
    <property type="project" value="UniProtKB-KW"/>
</dbReference>
<keyword evidence="1" id="KW-0560">Oxidoreductase</keyword>
<accession>A0AAF1BJL5</accession>
<dbReference type="PANTHER" id="PTHR47534">
    <property type="entry name" value="YALI0E05731P"/>
    <property type="match status" value="1"/>
</dbReference>
<dbReference type="PRINTS" id="PR00081">
    <property type="entry name" value="GDHRDH"/>
</dbReference>
<dbReference type="InterPro" id="IPR002347">
    <property type="entry name" value="SDR_fam"/>
</dbReference>
<dbReference type="InterPro" id="IPR052228">
    <property type="entry name" value="Sec_Metab_Biosynth_Oxidored"/>
</dbReference>
<reference evidence="2" key="1">
    <citation type="submission" date="2023-10" db="EMBL/GenBank/DDBJ databases">
        <authorList>
            <person name="Noh H."/>
        </authorList>
    </citation>
    <scope>NUCLEOTIDE SEQUENCE</scope>
    <source>
        <strain evidence="2">DUCC4014</strain>
    </source>
</reference>
<dbReference type="SUPFAM" id="SSF51735">
    <property type="entry name" value="NAD(P)-binding Rossmann-fold domains"/>
    <property type="match status" value="1"/>
</dbReference>
<dbReference type="EMBL" id="CP086715">
    <property type="protein sequence ID" value="WOO79995.1"/>
    <property type="molecule type" value="Genomic_DNA"/>
</dbReference>
<sequence>MSGTIKAANSDLDLSGKRCVVVGGTQGIGLAIARRLSAAGGNVVIVGRKAPSDVPPTWSFVHADLSLVTGALGLVNDLTAVGPIDYLFQTQGGFMATEPVMTTEGHEGRFMVQVASKFALTRGLADARALHGPTVIVCAPGGHSKTFDVDDIQLEKLFDKGKASIVAVAERDSVVLDAFVQEFNTRYPKHPVYHVWPGLVDTNCLSNSTLGQPLRFFMQLFNPIGMFLMGSKPDVFAEMPVWLATKGGEAGAPKVINNKLKPMKPTPATNDPAMRQRIWDDVFKLYK</sequence>
<dbReference type="Gene3D" id="3.40.50.720">
    <property type="entry name" value="NAD(P)-binding Rossmann-like Domain"/>
    <property type="match status" value="1"/>
</dbReference>
<evidence type="ECO:0000313" key="3">
    <source>
        <dbReference type="Proteomes" id="UP000827549"/>
    </source>
</evidence>
<dbReference type="PANTHER" id="PTHR47534:SF3">
    <property type="entry name" value="ALCOHOL DEHYDROGENASE-LIKE C-TERMINAL DOMAIN-CONTAINING PROTEIN"/>
    <property type="match status" value="1"/>
</dbReference>
<name>A0AAF1BJL5_9TREE</name>
<dbReference type="InterPro" id="IPR036291">
    <property type="entry name" value="NAD(P)-bd_dom_sf"/>
</dbReference>
<protein>
    <submittedName>
        <fullName evidence="2">Purtative oxidoreductase</fullName>
    </submittedName>
</protein>